<keyword evidence="1" id="KW-0472">Membrane</keyword>
<keyword evidence="1" id="KW-0812">Transmembrane</keyword>
<organism evidence="2 3">
    <name type="scientific">Strongyloides papillosus</name>
    <name type="common">Intestinal threadworm</name>
    <dbReference type="NCBI Taxonomy" id="174720"/>
    <lineage>
        <taxon>Eukaryota</taxon>
        <taxon>Metazoa</taxon>
        <taxon>Ecdysozoa</taxon>
        <taxon>Nematoda</taxon>
        <taxon>Chromadorea</taxon>
        <taxon>Rhabditida</taxon>
        <taxon>Tylenchina</taxon>
        <taxon>Panagrolaimomorpha</taxon>
        <taxon>Strongyloidoidea</taxon>
        <taxon>Strongyloididae</taxon>
        <taxon>Strongyloides</taxon>
    </lineage>
</organism>
<evidence type="ECO:0000313" key="2">
    <source>
        <dbReference type="Proteomes" id="UP000046392"/>
    </source>
</evidence>
<dbReference type="AlphaFoldDB" id="A0A0N5C856"/>
<feature type="transmembrane region" description="Helical" evidence="1">
    <location>
        <begin position="27"/>
        <end position="47"/>
    </location>
</feature>
<protein>
    <submittedName>
        <fullName evidence="3">Flagellar motor protein MotA</fullName>
    </submittedName>
</protein>
<reference evidence="3" key="1">
    <citation type="submission" date="2017-02" db="UniProtKB">
        <authorList>
            <consortium name="WormBaseParasite"/>
        </authorList>
    </citation>
    <scope>IDENTIFICATION</scope>
</reference>
<dbReference type="Proteomes" id="UP000046392">
    <property type="component" value="Unplaced"/>
</dbReference>
<dbReference type="WBParaSite" id="SPAL_0001411100.1">
    <property type="protein sequence ID" value="SPAL_0001411100.1"/>
    <property type="gene ID" value="SPAL_0001411100"/>
</dbReference>
<evidence type="ECO:0000256" key="1">
    <source>
        <dbReference type="SAM" id="Phobius"/>
    </source>
</evidence>
<evidence type="ECO:0000313" key="3">
    <source>
        <dbReference type="WBParaSite" id="SPAL_0001411100.1"/>
    </source>
</evidence>
<accession>A0A0N5C856</accession>
<proteinExistence type="predicted"/>
<keyword evidence="2" id="KW-1185">Reference proteome</keyword>
<keyword evidence="1" id="KW-1133">Transmembrane helix</keyword>
<name>A0A0N5C856_STREA</name>
<sequence>MPISADETTTIVSTAQKTRVISGLETYGPIVLLAIILLIFIIASIIGSKRMHQQNALFEHSNFDKTSVNGIKESVVEGIVITDGETGITKTIQM</sequence>